<organism evidence="2 3">
    <name type="scientific">Exserohilum turcicum (strain 28A)</name>
    <name type="common">Northern leaf blight fungus</name>
    <name type="synonym">Setosphaeria turcica</name>
    <dbReference type="NCBI Taxonomy" id="671987"/>
    <lineage>
        <taxon>Eukaryota</taxon>
        <taxon>Fungi</taxon>
        <taxon>Dikarya</taxon>
        <taxon>Ascomycota</taxon>
        <taxon>Pezizomycotina</taxon>
        <taxon>Dothideomycetes</taxon>
        <taxon>Pleosporomycetidae</taxon>
        <taxon>Pleosporales</taxon>
        <taxon>Pleosporineae</taxon>
        <taxon>Pleosporaceae</taxon>
        <taxon>Exserohilum</taxon>
    </lineage>
</organism>
<protein>
    <submittedName>
        <fullName evidence="2">Uncharacterized protein</fullName>
    </submittedName>
</protein>
<feature type="compositionally biased region" description="Polar residues" evidence="1">
    <location>
        <begin position="276"/>
        <end position="289"/>
    </location>
</feature>
<feature type="compositionally biased region" description="Polar residues" evidence="1">
    <location>
        <begin position="178"/>
        <end position="190"/>
    </location>
</feature>
<evidence type="ECO:0000313" key="3">
    <source>
        <dbReference type="Proteomes" id="UP000016935"/>
    </source>
</evidence>
<keyword evidence="3" id="KW-1185">Reference proteome</keyword>
<feature type="compositionally biased region" description="Polar residues" evidence="1">
    <location>
        <begin position="1"/>
        <end position="13"/>
    </location>
</feature>
<evidence type="ECO:0000313" key="2">
    <source>
        <dbReference type="EMBL" id="EOA85787.1"/>
    </source>
</evidence>
<feature type="region of interest" description="Disordered" evidence="1">
    <location>
        <begin position="493"/>
        <end position="512"/>
    </location>
</feature>
<dbReference type="EMBL" id="KB908637">
    <property type="protein sequence ID" value="EOA85787.1"/>
    <property type="molecule type" value="Genomic_DNA"/>
</dbReference>
<sequence length="737" mass="79880">MDAQESPSPSSPETDIPERNSRDSGRPFPCRHGALSLFPPVSSSTGNREYTSSTSPTIQAACLFSPMNNGRDTYGNFLPSITRKHSTALPPSCRPTTQPTNKERCFSVTESVSSAGRTHGDGQNNLRSFGKTAGTQVSSQGPARIPLQQALNHEDVAPGVPMVTHAGRPGSRSLPSIRPQSSAAASPTNPRETKKTLDGPFTADTRRNEAGGSDQCLEIPVSIFSTISAGTAGVKPIASQGLGLIFQHDCEVQCAENQQQLHGVTDDGFEEDTKSRQTSQRQNHDQSTAMCVDGGADAYRRSERKPRVVPDLQSTQSSSDASQYIPPCGATPDRYPQKVKHGRKSIGRPSVESASASIPSSGFRKGCQSFHTALSKAGRLSRSLLATTPGNTCKRGSKQHLPDGFKKHARPKTGLGADSNGWPRPYPTDAGEMFSAGFRASKDDYNDEPKKAKSLAEETRAFETALRGRSASDLLPISRTGASAVNIGTIKPDSAISTEPSHARYPRGGSYARPPFPEVTMRAVQGASFSITTTLNQLPVGASGRLLTTFPEYPDRNGFVYVPRDDDDDDDVLSIDSYLEYLYRLQENESLEFDSADETKDMQHYYDVMDVAQQDDTEALLPSLRSDAESIGLTTNYHALNTETIMESASPATTTTAASSLYSRQSLDSSIAHEALLVAASPVSQHGTWFCSSVEDLRSRFNADFMEEKAVDRRAGPKKSRREEYRARQLRLMRSCG</sequence>
<evidence type="ECO:0000256" key="1">
    <source>
        <dbReference type="SAM" id="MobiDB-lite"/>
    </source>
</evidence>
<feature type="compositionally biased region" description="Low complexity" evidence="1">
    <location>
        <begin position="349"/>
        <end position="361"/>
    </location>
</feature>
<feature type="region of interest" description="Disordered" evidence="1">
    <location>
        <begin position="266"/>
        <end position="362"/>
    </location>
</feature>
<proteinExistence type="predicted"/>
<feature type="region of interest" description="Disordered" evidence="1">
    <location>
        <begin position="1"/>
        <end position="55"/>
    </location>
</feature>
<feature type="compositionally biased region" description="Polar residues" evidence="1">
    <location>
        <begin position="41"/>
        <end position="55"/>
    </location>
</feature>
<dbReference type="OrthoDB" id="3686245at2759"/>
<dbReference type="AlphaFoldDB" id="R0KC25"/>
<gene>
    <name evidence="2" type="ORF">SETTUDRAFT_47791</name>
</gene>
<reference evidence="2 3" key="1">
    <citation type="journal article" date="2012" name="PLoS Pathog.">
        <title>Diverse lifestyles and strategies of plant pathogenesis encoded in the genomes of eighteen Dothideomycetes fungi.</title>
        <authorList>
            <person name="Ohm R.A."/>
            <person name="Feau N."/>
            <person name="Henrissat B."/>
            <person name="Schoch C.L."/>
            <person name="Horwitz B.A."/>
            <person name="Barry K.W."/>
            <person name="Condon B.J."/>
            <person name="Copeland A.C."/>
            <person name="Dhillon B."/>
            <person name="Glaser F."/>
            <person name="Hesse C.N."/>
            <person name="Kosti I."/>
            <person name="LaButti K."/>
            <person name="Lindquist E.A."/>
            <person name="Lucas S."/>
            <person name="Salamov A.A."/>
            <person name="Bradshaw R.E."/>
            <person name="Ciuffetti L."/>
            <person name="Hamelin R.C."/>
            <person name="Kema G.H.J."/>
            <person name="Lawrence C."/>
            <person name="Scott J.A."/>
            <person name="Spatafora J.W."/>
            <person name="Turgeon B.G."/>
            <person name="de Wit P.J.G.M."/>
            <person name="Zhong S."/>
            <person name="Goodwin S.B."/>
            <person name="Grigoriev I.V."/>
        </authorList>
    </citation>
    <scope>NUCLEOTIDE SEQUENCE [LARGE SCALE GENOMIC DNA]</scope>
    <source>
        <strain evidence="3">28A</strain>
    </source>
</reference>
<dbReference type="RefSeq" id="XP_008026554.1">
    <property type="nucleotide sequence ID" value="XM_008028363.1"/>
</dbReference>
<feature type="compositionally biased region" description="Basic residues" evidence="1">
    <location>
        <begin position="337"/>
        <end position="346"/>
    </location>
</feature>
<feature type="region of interest" description="Disordered" evidence="1">
    <location>
        <begin position="162"/>
        <end position="212"/>
    </location>
</feature>
<dbReference type="HOGENOM" id="CLU_376497_0_0_1"/>
<name>R0KC25_EXST2</name>
<accession>R0KC25</accession>
<feature type="region of interest" description="Disordered" evidence="1">
    <location>
        <begin position="387"/>
        <end position="425"/>
    </location>
</feature>
<dbReference type="GeneID" id="19405155"/>
<dbReference type="Proteomes" id="UP000016935">
    <property type="component" value="Unassembled WGS sequence"/>
</dbReference>
<feature type="compositionally biased region" description="Polar residues" evidence="1">
    <location>
        <begin position="312"/>
        <end position="322"/>
    </location>
</feature>
<feature type="region of interest" description="Disordered" evidence="1">
    <location>
        <begin position="112"/>
        <end position="140"/>
    </location>
</feature>
<reference evidence="2 3" key="2">
    <citation type="journal article" date="2013" name="PLoS Genet.">
        <title>Comparative genome structure, secondary metabolite, and effector coding capacity across Cochliobolus pathogens.</title>
        <authorList>
            <person name="Condon B.J."/>
            <person name="Leng Y."/>
            <person name="Wu D."/>
            <person name="Bushley K.E."/>
            <person name="Ohm R.A."/>
            <person name="Otillar R."/>
            <person name="Martin J."/>
            <person name="Schackwitz W."/>
            <person name="Grimwood J."/>
            <person name="MohdZainudin N."/>
            <person name="Xue C."/>
            <person name="Wang R."/>
            <person name="Manning V.A."/>
            <person name="Dhillon B."/>
            <person name="Tu Z.J."/>
            <person name="Steffenson B.J."/>
            <person name="Salamov A."/>
            <person name="Sun H."/>
            <person name="Lowry S."/>
            <person name="LaButti K."/>
            <person name="Han J."/>
            <person name="Copeland A."/>
            <person name="Lindquist E."/>
            <person name="Barry K."/>
            <person name="Schmutz J."/>
            <person name="Baker S.E."/>
            <person name="Ciuffetti L.M."/>
            <person name="Grigoriev I.V."/>
            <person name="Zhong S."/>
            <person name="Turgeon B.G."/>
        </authorList>
    </citation>
    <scope>NUCLEOTIDE SEQUENCE [LARGE SCALE GENOMIC DNA]</scope>
    <source>
        <strain evidence="3">28A</strain>
    </source>
</reference>
<feature type="compositionally biased region" description="Basic and acidic residues" evidence="1">
    <location>
        <begin position="16"/>
        <end position="25"/>
    </location>
</feature>
<feature type="compositionally biased region" description="Basic and acidic residues" evidence="1">
    <location>
        <begin position="298"/>
        <end position="308"/>
    </location>
</feature>